<evidence type="ECO:0000313" key="3">
    <source>
        <dbReference type="Proteomes" id="UP000217785"/>
    </source>
</evidence>
<evidence type="ECO:0000256" key="1">
    <source>
        <dbReference type="SAM" id="Phobius"/>
    </source>
</evidence>
<feature type="transmembrane region" description="Helical" evidence="1">
    <location>
        <begin position="78"/>
        <end position="98"/>
    </location>
</feature>
<dbReference type="OrthoDB" id="9937392at2"/>
<dbReference type="EMBL" id="BDUF01000084">
    <property type="protein sequence ID" value="GAX91071.1"/>
    <property type="molecule type" value="Genomic_DNA"/>
</dbReference>
<gene>
    <name evidence="2" type="ORF">EFBL_2731</name>
</gene>
<dbReference type="Proteomes" id="UP000217785">
    <property type="component" value="Unassembled WGS sequence"/>
</dbReference>
<dbReference type="AlphaFoldDB" id="A0A292YQ90"/>
<protein>
    <submittedName>
        <fullName evidence="2">Uncharacterized protein</fullName>
    </submittedName>
</protein>
<proteinExistence type="predicted"/>
<keyword evidence="3" id="KW-1185">Reference proteome</keyword>
<reference evidence="3" key="1">
    <citation type="submission" date="2017-07" db="EMBL/GenBank/DDBJ databases">
        <title>Draft genome sequence of Effusibacillus lacus strain skLN1.</title>
        <authorList>
            <person name="Watanabe M."/>
            <person name="Kojima H."/>
            <person name="Fukui M."/>
        </authorList>
    </citation>
    <scope>NUCLEOTIDE SEQUENCE [LARGE SCALE GENOMIC DNA]</scope>
    <source>
        <strain evidence="3">skLN1</strain>
    </source>
</reference>
<evidence type="ECO:0000313" key="2">
    <source>
        <dbReference type="EMBL" id="GAX91071.1"/>
    </source>
</evidence>
<name>A0A292YQ90_9BACL</name>
<keyword evidence="1" id="KW-0812">Transmembrane</keyword>
<comment type="caution">
    <text evidence="2">The sequence shown here is derived from an EMBL/GenBank/DDBJ whole genome shotgun (WGS) entry which is preliminary data.</text>
</comment>
<keyword evidence="1" id="KW-1133">Transmembrane helix</keyword>
<dbReference type="RefSeq" id="WP_096182804.1">
    <property type="nucleotide sequence ID" value="NZ_BDUF01000084.1"/>
</dbReference>
<feature type="transmembrane region" description="Helical" evidence="1">
    <location>
        <begin position="33"/>
        <end position="58"/>
    </location>
</feature>
<sequence length="124" mass="14331">MRWHHWLLAVTAIGILAAQQLIAVLVDQAGRYILYHYTLEIAYFFVLMALGISIGSLVQKRMLVRQDREEFLKNRKMYYLLAFLFAIAGGMYLIAAWIPGWIGKHIIFFGGYYYGLAARKVPLE</sequence>
<keyword evidence="1" id="KW-0472">Membrane</keyword>
<organism evidence="2 3">
    <name type="scientific">Effusibacillus lacus</name>
    <dbReference type="NCBI Taxonomy" id="1348429"/>
    <lineage>
        <taxon>Bacteria</taxon>
        <taxon>Bacillati</taxon>
        <taxon>Bacillota</taxon>
        <taxon>Bacilli</taxon>
        <taxon>Bacillales</taxon>
        <taxon>Alicyclobacillaceae</taxon>
        <taxon>Effusibacillus</taxon>
    </lineage>
</organism>
<accession>A0A292YQ90</accession>